<evidence type="ECO:0000313" key="2">
    <source>
        <dbReference type="EMBL" id="AFG36407.1"/>
    </source>
</evidence>
<dbReference type="HOGENOM" id="CLU_075053_16_0_12"/>
<dbReference type="EMBL" id="CP003282">
    <property type="protein sequence ID" value="AFG36407.1"/>
    <property type="molecule type" value="Genomic_DNA"/>
</dbReference>
<dbReference type="PATRIC" id="fig|889378.3.peg.305"/>
<accession>H9UFW4</accession>
<dbReference type="InterPro" id="IPR018488">
    <property type="entry name" value="cNMP-bd_CS"/>
</dbReference>
<dbReference type="CDD" id="cd00038">
    <property type="entry name" value="CAP_ED"/>
    <property type="match status" value="1"/>
</dbReference>
<dbReference type="InterPro" id="IPR014710">
    <property type="entry name" value="RmlC-like_jellyroll"/>
</dbReference>
<dbReference type="Pfam" id="PF00027">
    <property type="entry name" value="cNMP_binding"/>
    <property type="match status" value="1"/>
</dbReference>
<reference evidence="3" key="1">
    <citation type="journal article" date="2013" name="Stand. Genomic Sci.">
        <title>Complete genome sequence of the halophilic bacterium Spirochaeta africana type strain (Z-7692(T)) from the alkaline Lake Magadi in the East African Rift.</title>
        <authorList>
            <person name="Liolos K."/>
            <person name="Abt B."/>
            <person name="Scheuner C."/>
            <person name="Teshima H."/>
            <person name="Held B."/>
            <person name="Lapidus A."/>
            <person name="Nolan M."/>
            <person name="Lucas S."/>
            <person name="Deshpande S."/>
            <person name="Cheng J.F."/>
            <person name="Tapia R."/>
            <person name="Goodwin L.A."/>
            <person name="Pitluck S."/>
            <person name="Pagani I."/>
            <person name="Ivanova N."/>
            <person name="Mavromatis K."/>
            <person name="Mikhailova N."/>
            <person name="Huntemann M."/>
            <person name="Pati A."/>
            <person name="Chen A."/>
            <person name="Palaniappan K."/>
            <person name="Land M."/>
            <person name="Rohde M."/>
            <person name="Tindall B.J."/>
            <person name="Detter J.C."/>
            <person name="Goker M."/>
            <person name="Bristow J."/>
            <person name="Eisen J.A."/>
            <person name="Markowitz V."/>
            <person name="Hugenholtz P."/>
            <person name="Woyke T."/>
            <person name="Klenk H.P."/>
            <person name="Kyrpides N.C."/>
        </authorList>
    </citation>
    <scope>NUCLEOTIDE SEQUENCE</scope>
    <source>
        <strain evidence="3">ATCC 700263 / DSM 8902 / Z-7692</strain>
    </source>
</reference>
<dbReference type="SUPFAM" id="SSF51206">
    <property type="entry name" value="cAMP-binding domain-like"/>
    <property type="match status" value="1"/>
</dbReference>
<dbReference type="InterPro" id="IPR000595">
    <property type="entry name" value="cNMP-bd_dom"/>
</dbReference>
<evidence type="ECO:0000259" key="1">
    <source>
        <dbReference type="PROSITE" id="PS50042"/>
    </source>
</evidence>
<evidence type="ECO:0000313" key="3">
    <source>
        <dbReference type="Proteomes" id="UP000007383"/>
    </source>
</evidence>
<dbReference type="OrthoDB" id="9798104at2"/>
<keyword evidence="3" id="KW-1185">Reference proteome</keyword>
<proteinExistence type="predicted"/>
<dbReference type="KEGG" id="sfc:Spiaf_0299"/>
<dbReference type="InterPro" id="IPR050397">
    <property type="entry name" value="Env_Response_Regulators"/>
</dbReference>
<sequence length="152" mass="16440">MSNDKEITGFLKKVPLLSRLSTGHLRAIAKSCTERSFVAGDTILRQGNPGVGLFIITSGKVKVQKENDDGTVFEIATHTAGEVVGEMSVLDGAARSASVIALEDTATLVLPSWAFNAFLQSHPEVALEILPIVVHRFRETNNALIHMQSSQR</sequence>
<dbReference type="AlphaFoldDB" id="H9UFW4"/>
<dbReference type="PANTHER" id="PTHR24567:SF74">
    <property type="entry name" value="HTH-TYPE TRANSCRIPTIONAL REGULATOR ARCR"/>
    <property type="match status" value="1"/>
</dbReference>
<dbReference type="eggNOG" id="COG0664">
    <property type="taxonomic scope" value="Bacteria"/>
</dbReference>
<dbReference type="STRING" id="889378.Spiaf_0299"/>
<dbReference type="PROSITE" id="PS50042">
    <property type="entry name" value="CNMP_BINDING_3"/>
    <property type="match status" value="1"/>
</dbReference>
<dbReference type="GO" id="GO:0003700">
    <property type="term" value="F:DNA-binding transcription factor activity"/>
    <property type="evidence" value="ECO:0007669"/>
    <property type="project" value="TreeGrafter"/>
</dbReference>
<feature type="domain" description="Cyclic nucleotide-binding" evidence="1">
    <location>
        <begin position="16"/>
        <end position="136"/>
    </location>
</feature>
<dbReference type="Proteomes" id="UP000007383">
    <property type="component" value="Chromosome"/>
</dbReference>
<name>H9UFW4_SPIAZ</name>
<dbReference type="GO" id="GO:0005829">
    <property type="term" value="C:cytosol"/>
    <property type="evidence" value="ECO:0007669"/>
    <property type="project" value="TreeGrafter"/>
</dbReference>
<dbReference type="PROSITE" id="PS00889">
    <property type="entry name" value="CNMP_BINDING_2"/>
    <property type="match status" value="1"/>
</dbReference>
<gene>
    <name evidence="2" type="ordered locus">Spiaf_0299</name>
</gene>
<dbReference type="SMART" id="SM00100">
    <property type="entry name" value="cNMP"/>
    <property type="match status" value="1"/>
</dbReference>
<dbReference type="Gene3D" id="2.60.120.10">
    <property type="entry name" value="Jelly Rolls"/>
    <property type="match status" value="1"/>
</dbReference>
<protein>
    <submittedName>
        <fullName evidence="2">Cyclic nucleotide-binding protein</fullName>
    </submittedName>
</protein>
<dbReference type="InterPro" id="IPR018490">
    <property type="entry name" value="cNMP-bd_dom_sf"/>
</dbReference>
<dbReference type="PANTHER" id="PTHR24567">
    <property type="entry name" value="CRP FAMILY TRANSCRIPTIONAL REGULATORY PROTEIN"/>
    <property type="match status" value="1"/>
</dbReference>
<dbReference type="RefSeq" id="WP_014454405.1">
    <property type="nucleotide sequence ID" value="NC_017098.1"/>
</dbReference>
<organism evidence="2 3">
    <name type="scientific">Spirochaeta africana (strain ATCC 700263 / DSM 8902 / Z-7692)</name>
    <dbReference type="NCBI Taxonomy" id="889378"/>
    <lineage>
        <taxon>Bacteria</taxon>
        <taxon>Pseudomonadati</taxon>
        <taxon>Spirochaetota</taxon>
        <taxon>Spirochaetia</taxon>
        <taxon>Spirochaetales</taxon>
        <taxon>Spirochaetaceae</taxon>
        <taxon>Spirochaeta</taxon>
    </lineage>
</organism>